<evidence type="ECO:0000313" key="2">
    <source>
        <dbReference type="Proteomes" id="UP001281147"/>
    </source>
</evidence>
<name>A0ACC3MZ78_9PEZI</name>
<protein>
    <submittedName>
        <fullName evidence="1">RNA polymerase III subunit C82</fullName>
    </submittedName>
</protein>
<evidence type="ECO:0000313" key="1">
    <source>
        <dbReference type="EMBL" id="KAK3706505.1"/>
    </source>
</evidence>
<organism evidence="1 2">
    <name type="scientific">Vermiconidia calcicola</name>
    <dbReference type="NCBI Taxonomy" id="1690605"/>
    <lineage>
        <taxon>Eukaryota</taxon>
        <taxon>Fungi</taxon>
        <taxon>Dikarya</taxon>
        <taxon>Ascomycota</taxon>
        <taxon>Pezizomycotina</taxon>
        <taxon>Dothideomycetes</taxon>
        <taxon>Dothideomycetidae</taxon>
        <taxon>Mycosphaerellales</taxon>
        <taxon>Extremaceae</taxon>
        <taxon>Vermiconidia</taxon>
    </lineage>
</organism>
<accession>A0ACC3MZ78</accession>
<reference evidence="1" key="1">
    <citation type="submission" date="2023-07" db="EMBL/GenBank/DDBJ databases">
        <title>Black Yeasts Isolated from many extreme environments.</title>
        <authorList>
            <person name="Coleine C."/>
            <person name="Stajich J.E."/>
            <person name="Selbmann L."/>
        </authorList>
    </citation>
    <scope>NUCLEOTIDE SEQUENCE</scope>
    <source>
        <strain evidence="1">CCFEE 5714</strain>
    </source>
</reference>
<keyword evidence="2" id="KW-1185">Reference proteome</keyword>
<dbReference type="EMBL" id="JAUTXU010000119">
    <property type="protein sequence ID" value="KAK3706505.1"/>
    <property type="molecule type" value="Genomic_DNA"/>
</dbReference>
<proteinExistence type="predicted"/>
<comment type="caution">
    <text evidence="1">The sequence shown here is derived from an EMBL/GenBank/DDBJ whole genome shotgun (WGS) entry which is preliminary data.</text>
</comment>
<gene>
    <name evidence="1" type="primary">RPC82_2</name>
    <name evidence="1" type="ORF">LTR37_012715</name>
</gene>
<sequence length="661" mass="74618">MATRLTELCTILVENAHGELAAKIFTILAGHGRLNLPALHQLTRIPLRRLKNAIALLLQHHILYYHASYDEEPTYFQVNWDAAHAIIRTRKIAKLIADREGEAAGRLVSNILQLGHASVGDLLDEYGLAPDSKRDSGIDIVDHHMSEEDLVNGIAKDGKLKAVDGEVTTTSEFHALMRKLLEKGFLVKVGQRTYTAHADLTEQVKDIVIAEYFPTGKVTGPKKAPEFKARVNEQKRKWEEEDAYSSLKDDAARGTFKKSNNKRVKLNGDLPNGIHRDCAVHDVDAEYSGPKLPNDMVVRVNVTKCLLILRSQRLERMVERFLGPATAAVYSALLRSLENEGAAKIKTERDKARGDDDDDEILPTASDARVLENLDPSVDLASTIKGPASMHKLSNGTGSHRGKTHVLSSDPNEAELGIKREHESDGEDEPPQDKKSAVFRDHTKRLEMIAMHLQALSEHPKGFCVRYVHEKTTGVDLDTLANTLISTELDIMIHARFGKVATRVVRMLREKGKLEEKQIASMSLMRIKDVRTILTELQFHGIVDVQELPKDSSRQPSRTVYLWFFDEGPVVKRFLQQTYQGMARTLQRVRVERDGKFRAVIEKAERTDVKGREQELLSWQEKELLREWREVEEQLLVQVARMEDVVAVLRDFSGRDTSLNT</sequence>
<dbReference type="Proteomes" id="UP001281147">
    <property type="component" value="Unassembled WGS sequence"/>
</dbReference>